<keyword evidence="6" id="KW-0969">Cilium</keyword>
<evidence type="ECO:0000256" key="5">
    <source>
        <dbReference type="SAM" id="MobiDB-lite"/>
    </source>
</evidence>
<dbReference type="Pfam" id="PF02119">
    <property type="entry name" value="FlgI"/>
    <property type="match status" value="1"/>
</dbReference>
<dbReference type="PROSITE" id="PS51257">
    <property type="entry name" value="PROKAR_LIPOPROTEIN"/>
    <property type="match status" value="1"/>
</dbReference>
<keyword evidence="3" id="KW-0732">Signal</keyword>
<reference evidence="7" key="1">
    <citation type="submission" date="2017-06" db="EMBL/GenBank/DDBJ databases">
        <title>Genome analysis of Fimbriiglobus ruber SP5, the first member of the order Planctomycetales with confirmed chitinolytic capability.</title>
        <authorList>
            <person name="Ravin N.V."/>
            <person name="Rakitin A.L."/>
            <person name="Ivanova A.A."/>
            <person name="Beletsky A.V."/>
            <person name="Kulichevskaya I.S."/>
            <person name="Mardanov A.V."/>
            <person name="Dedysh S.N."/>
        </authorList>
    </citation>
    <scope>NUCLEOTIDE SEQUENCE [LARGE SCALE GENOMIC DNA]</scope>
    <source>
        <strain evidence="7">SP5</strain>
    </source>
</reference>
<dbReference type="RefSeq" id="WP_161967997.1">
    <property type="nucleotide sequence ID" value="NZ_NIDE01000017.1"/>
</dbReference>
<keyword evidence="7" id="KW-1185">Reference proteome</keyword>
<dbReference type="InterPro" id="IPR016024">
    <property type="entry name" value="ARM-type_fold"/>
</dbReference>
<keyword evidence="6" id="KW-0282">Flagellum</keyword>
<organism evidence="6 7">
    <name type="scientific">Fimbriiglobus ruber</name>
    <dbReference type="NCBI Taxonomy" id="1908690"/>
    <lineage>
        <taxon>Bacteria</taxon>
        <taxon>Pseudomonadati</taxon>
        <taxon>Planctomycetota</taxon>
        <taxon>Planctomycetia</taxon>
        <taxon>Gemmatales</taxon>
        <taxon>Gemmataceae</taxon>
        <taxon>Fimbriiglobus</taxon>
    </lineage>
</organism>
<evidence type="ECO:0000313" key="7">
    <source>
        <dbReference type="Proteomes" id="UP000214646"/>
    </source>
</evidence>
<comment type="subcellular location">
    <subcellularLocation>
        <location evidence="2">Bacterial flagellum basal body</location>
    </subcellularLocation>
</comment>
<keyword evidence="4" id="KW-0975">Bacterial flagellum</keyword>
<protein>
    <submittedName>
        <fullName evidence="6">Flagellar P-ring protein FlgI</fullName>
    </submittedName>
</protein>
<dbReference type="EMBL" id="NIDE01000017">
    <property type="protein sequence ID" value="OWK36582.1"/>
    <property type="molecule type" value="Genomic_DNA"/>
</dbReference>
<dbReference type="Gene3D" id="1.25.10.10">
    <property type="entry name" value="Leucine-rich Repeat Variant"/>
    <property type="match status" value="1"/>
</dbReference>
<dbReference type="SUPFAM" id="SSF48371">
    <property type="entry name" value="ARM repeat"/>
    <property type="match status" value="1"/>
</dbReference>
<feature type="region of interest" description="Disordered" evidence="5">
    <location>
        <begin position="612"/>
        <end position="662"/>
    </location>
</feature>
<dbReference type="PRINTS" id="PR01010">
    <property type="entry name" value="FLGPRINGFLGI"/>
</dbReference>
<dbReference type="OrthoDB" id="232006at2"/>
<evidence type="ECO:0000256" key="1">
    <source>
        <dbReference type="ARBA" id="ARBA00002591"/>
    </source>
</evidence>
<accession>A0A225D518</accession>
<dbReference type="PANTHER" id="PTHR30381:SF0">
    <property type="entry name" value="FLAGELLAR P-RING PROTEIN"/>
    <property type="match status" value="1"/>
</dbReference>
<comment type="caution">
    <text evidence="6">The sequence shown here is derived from an EMBL/GenBank/DDBJ whole genome shotgun (WGS) entry which is preliminary data.</text>
</comment>
<gene>
    <name evidence="6" type="ORF">FRUB_09145</name>
</gene>
<proteinExistence type="predicted"/>
<dbReference type="Proteomes" id="UP000214646">
    <property type="component" value="Unassembled WGS sequence"/>
</dbReference>
<dbReference type="GO" id="GO:0009428">
    <property type="term" value="C:bacterial-type flagellum basal body, distal rod, P ring"/>
    <property type="evidence" value="ECO:0007669"/>
    <property type="project" value="InterPro"/>
</dbReference>
<dbReference type="AlphaFoldDB" id="A0A225D518"/>
<comment type="function">
    <text evidence="1">Assembles around the rod to form the L-ring and probably protects the motor/basal body from shearing forces during rotation.</text>
</comment>
<dbReference type="InterPro" id="IPR011989">
    <property type="entry name" value="ARM-like"/>
</dbReference>
<sequence length="662" mass="69586">MNRTTALVAGLLVALVGCMQQQTTSRSQVAEDATDKDAINTVGAITVVGNVEPIPVHGVGLVHGLNGTGSSPTADSWRTMLEQAIRRAKGNPRELLDDPNKTTSLVLVSAVIPPGGRIGDRLDVEVSLPPGSKTTSLKGGTLLACDLQNVELASNARQALASSGIPVGKVPLASGSTLLSGSRLAIAEGKVVAGYDGPVKSTGEGGPDPADGPRVGRIWGGAKNGIDRPYYFMLNESTPQPRLAMVVAERLNAVFHATGDKITKTAEAKVQGKPLVIAYVPPAYRLNPSRFLLVARQIPLTPITGDSPYRKQLENDLLRPETSLLAAIKLEALGVDSRQALRVGLQSDEPWVRFASAESLAYLGHADGAKDLAELAEKHAALRTHCLTALASLDDAICLDQLAELMKKPDPQLRYGAFVALRSADENHEALRTQKTATRSYHLHQVAPDSPPLVHVCTDRRSEVVLFGSHLPIAGPFSIPLGNEFTVTARANSPTVTVTRIVLKNGEPTPVEVTCVADAAAVLKALAELGGTFAEAAMFVAAAKKADAFTCAVAFNANPRGLAIQQLALISRSDPSVERADKEVERVGREDGDIQTASYDLPTAADGVQANAKPAAAAALNREPGRLFGAKRPDGTDGDAPQSTSAPAPALNREPGRLLGRD</sequence>
<evidence type="ECO:0000256" key="2">
    <source>
        <dbReference type="ARBA" id="ARBA00004117"/>
    </source>
</evidence>
<evidence type="ECO:0000256" key="3">
    <source>
        <dbReference type="ARBA" id="ARBA00022729"/>
    </source>
</evidence>
<dbReference type="GO" id="GO:0030288">
    <property type="term" value="C:outer membrane-bounded periplasmic space"/>
    <property type="evidence" value="ECO:0007669"/>
    <property type="project" value="InterPro"/>
</dbReference>
<evidence type="ECO:0000256" key="4">
    <source>
        <dbReference type="ARBA" id="ARBA00023143"/>
    </source>
</evidence>
<keyword evidence="6" id="KW-0966">Cell projection</keyword>
<name>A0A225D518_9BACT</name>
<dbReference type="InterPro" id="IPR001782">
    <property type="entry name" value="Flag_FlgI"/>
</dbReference>
<dbReference type="GO" id="GO:0071973">
    <property type="term" value="P:bacterial-type flagellum-dependent cell motility"/>
    <property type="evidence" value="ECO:0007669"/>
    <property type="project" value="InterPro"/>
</dbReference>
<dbReference type="GO" id="GO:0005198">
    <property type="term" value="F:structural molecule activity"/>
    <property type="evidence" value="ECO:0007669"/>
    <property type="project" value="InterPro"/>
</dbReference>
<evidence type="ECO:0000313" key="6">
    <source>
        <dbReference type="EMBL" id="OWK36582.1"/>
    </source>
</evidence>
<dbReference type="PANTHER" id="PTHR30381">
    <property type="entry name" value="FLAGELLAR P-RING PERIPLASMIC PROTEIN FLGI"/>
    <property type="match status" value="1"/>
</dbReference>
<feature type="region of interest" description="Disordered" evidence="5">
    <location>
        <begin position="198"/>
        <end position="217"/>
    </location>
</feature>